<dbReference type="Proteomes" id="UP000244855">
    <property type="component" value="Unassembled WGS sequence"/>
</dbReference>
<feature type="signal peptide" evidence="1">
    <location>
        <begin position="1"/>
        <end position="18"/>
    </location>
</feature>
<dbReference type="AlphaFoldDB" id="A0A2V1DDZ4"/>
<accession>A0A2V1DDZ4</accession>
<keyword evidence="3" id="KW-1185">Reference proteome</keyword>
<evidence type="ECO:0000256" key="1">
    <source>
        <dbReference type="SAM" id="SignalP"/>
    </source>
</evidence>
<protein>
    <submittedName>
        <fullName evidence="2">Uncharacterized protein</fullName>
    </submittedName>
</protein>
<evidence type="ECO:0000313" key="2">
    <source>
        <dbReference type="EMBL" id="PVH96278.1"/>
    </source>
</evidence>
<dbReference type="EMBL" id="KZ805469">
    <property type="protein sequence ID" value="PVH96278.1"/>
    <property type="molecule type" value="Genomic_DNA"/>
</dbReference>
<reference evidence="2 3" key="1">
    <citation type="journal article" date="2018" name="Sci. Rep.">
        <title>Comparative genomics provides insights into the lifestyle and reveals functional heterogeneity of dark septate endophytic fungi.</title>
        <authorList>
            <person name="Knapp D.G."/>
            <person name="Nemeth J.B."/>
            <person name="Barry K."/>
            <person name="Hainaut M."/>
            <person name="Henrissat B."/>
            <person name="Johnson J."/>
            <person name="Kuo A."/>
            <person name="Lim J.H.P."/>
            <person name="Lipzen A."/>
            <person name="Nolan M."/>
            <person name="Ohm R.A."/>
            <person name="Tamas L."/>
            <person name="Grigoriev I.V."/>
            <person name="Spatafora J.W."/>
            <person name="Nagy L.G."/>
            <person name="Kovacs G.M."/>
        </authorList>
    </citation>
    <scope>NUCLEOTIDE SEQUENCE [LARGE SCALE GENOMIC DNA]</scope>
    <source>
        <strain evidence="2 3">DSE2036</strain>
    </source>
</reference>
<evidence type="ECO:0000313" key="3">
    <source>
        <dbReference type="Proteomes" id="UP000244855"/>
    </source>
</evidence>
<gene>
    <name evidence="2" type="ORF">DM02DRAFT_128461</name>
</gene>
<keyword evidence="1" id="KW-0732">Signal</keyword>
<organism evidence="2 3">
    <name type="scientific">Periconia macrospinosa</name>
    <dbReference type="NCBI Taxonomy" id="97972"/>
    <lineage>
        <taxon>Eukaryota</taxon>
        <taxon>Fungi</taxon>
        <taxon>Dikarya</taxon>
        <taxon>Ascomycota</taxon>
        <taxon>Pezizomycotina</taxon>
        <taxon>Dothideomycetes</taxon>
        <taxon>Pleosporomycetidae</taxon>
        <taxon>Pleosporales</taxon>
        <taxon>Massarineae</taxon>
        <taxon>Periconiaceae</taxon>
        <taxon>Periconia</taxon>
    </lineage>
</organism>
<sequence length="384" mass="43484">MYSSTVLAISLLTAYASAESEVLWLKPQQMALVKLATPGYPLWVMDKEKPDVPVVYQHNGEYYSQTNDPSAVLLNLSMSANNHTLYINGQAILPLEDSNRPPQITTHQVHADTSVKILRTYAASGLLRGELGWDELQHRDFLELDYDRLVEADPETGPYFSHKPTLRFRIMGLGAYTTNEVLDVARQSVLHVTLNDTHGKISNHPKRSYAITNIEIKSIKNSYGGMHKGLEEDTDKECTIRSWACPDTGLYTPMAPYYRFIWRSKFDQFGRIGSTRHTIMQKVSQLQDIVGSKGLKRYITALVAGLIAVVAWNTYKKRMGSEGERKARKAALRSLEVKAARNRGEIVYADDDEDDEWIEAHSKDVVMELTDQEARQLSYIIPDQ</sequence>
<dbReference type="OrthoDB" id="3917128at2759"/>
<proteinExistence type="predicted"/>
<feature type="chain" id="PRO_5016011262" evidence="1">
    <location>
        <begin position="19"/>
        <end position="384"/>
    </location>
</feature>
<name>A0A2V1DDZ4_9PLEO</name>